<keyword evidence="3" id="KW-1185">Reference proteome</keyword>
<gene>
    <name evidence="2" type="ORF">A4X13_0g8881</name>
</gene>
<comment type="caution">
    <text evidence="2">The sequence shown here is derived from an EMBL/GenBank/DDBJ whole genome shotgun (WGS) entry which is preliminary data.</text>
</comment>
<sequence>MTDALISPAKDHVDQGKEEGSSEVKRSAPVAVDAMAVLAKKTASLNSTSNGDALLPSIPRRELISAETSGFDHERFIKRIDVQAFMRLLTTRVSRKPHINLIGSRCMACLDAPPVSRAPFCKPCASKYSSILQLLRLEKGPSPVSIGYVRGPNKNPMRKSPRKYSPALNEQLPLWESKPKKRPSRPVSSVRPPRTQNKSRRKPPASTAKPQPASTAKPQPASTAKPRPASTAKRTCVSDARTTSRSWYVGGTFCKACYNNARNKKLASTPHAKCVSCPRTSSRQWYNKGSTCATCYHKANHNKNELIPHSPCGTCSETRSREWYNHGSTCYSCYSKEYQKTYRKQKKTE</sequence>
<accession>A0A8T8SCI6</accession>
<dbReference type="AlphaFoldDB" id="A0A8T8SCI6"/>
<dbReference type="Proteomes" id="UP000077521">
    <property type="component" value="Unassembled WGS sequence"/>
</dbReference>
<feature type="compositionally biased region" description="Basic and acidic residues" evidence="1">
    <location>
        <begin position="9"/>
        <end position="26"/>
    </location>
</feature>
<proteinExistence type="predicted"/>
<feature type="region of interest" description="Disordered" evidence="1">
    <location>
        <begin position="1"/>
        <end position="27"/>
    </location>
</feature>
<feature type="region of interest" description="Disordered" evidence="1">
    <location>
        <begin position="143"/>
        <end position="237"/>
    </location>
</feature>
<name>A0A8T8SCI6_9BASI</name>
<feature type="compositionally biased region" description="Polar residues" evidence="1">
    <location>
        <begin position="208"/>
        <end position="222"/>
    </location>
</feature>
<dbReference type="EMBL" id="LWDF02001894">
    <property type="protein sequence ID" value="KAE8237184.1"/>
    <property type="molecule type" value="Genomic_DNA"/>
</dbReference>
<reference evidence="2" key="1">
    <citation type="submission" date="2016-04" db="EMBL/GenBank/DDBJ databases">
        <authorList>
            <person name="Nguyen H.D."/>
            <person name="Samba Siva P."/>
            <person name="Cullis J."/>
            <person name="Levesque C.A."/>
            <person name="Hambleton S."/>
        </authorList>
    </citation>
    <scope>NUCLEOTIDE SEQUENCE</scope>
    <source>
        <strain evidence="2">DAOMC 236416</strain>
    </source>
</reference>
<evidence type="ECO:0000313" key="3">
    <source>
        <dbReference type="Proteomes" id="UP000077521"/>
    </source>
</evidence>
<feature type="compositionally biased region" description="Low complexity" evidence="1">
    <location>
        <begin position="185"/>
        <end position="194"/>
    </location>
</feature>
<reference evidence="2" key="2">
    <citation type="journal article" date="2019" name="IMA Fungus">
        <title>Genome sequencing and comparison of five Tilletia species to identify candidate genes for the detection of regulated species infecting wheat.</title>
        <authorList>
            <person name="Nguyen H.D.T."/>
            <person name="Sultana T."/>
            <person name="Kesanakurti P."/>
            <person name="Hambleton S."/>
        </authorList>
    </citation>
    <scope>NUCLEOTIDE SEQUENCE</scope>
    <source>
        <strain evidence="2">DAOMC 236416</strain>
    </source>
</reference>
<evidence type="ECO:0000256" key="1">
    <source>
        <dbReference type="SAM" id="MobiDB-lite"/>
    </source>
</evidence>
<organism evidence="2 3">
    <name type="scientific">Tilletia indica</name>
    <dbReference type="NCBI Taxonomy" id="43049"/>
    <lineage>
        <taxon>Eukaryota</taxon>
        <taxon>Fungi</taxon>
        <taxon>Dikarya</taxon>
        <taxon>Basidiomycota</taxon>
        <taxon>Ustilaginomycotina</taxon>
        <taxon>Exobasidiomycetes</taxon>
        <taxon>Tilletiales</taxon>
        <taxon>Tilletiaceae</taxon>
        <taxon>Tilletia</taxon>
    </lineage>
</organism>
<evidence type="ECO:0000313" key="2">
    <source>
        <dbReference type="EMBL" id="KAE8237184.1"/>
    </source>
</evidence>
<protein>
    <submittedName>
        <fullName evidence="2">Uncharacterized protein</fullName>
    </submittedName>
</protein>